<evidence type="ECO:0000313" key="11">
    <source>
        <dbReference type="Proteomes" id="UP000719412"/>
    </source>
</evidence>
<keyword evidence="11" id="KW-1185">Reference proteome</keyword>
<dbReference type="GO" id="GO:0043111">
    <property type="term" value="P:replication fork arrest"/>
    <property type="evidence" value="ECO:0007669"/>
    <property type="project" value="TreeGrafter"/>
</dbReference>
<name>A0A8J6HLY1_TENMO</name>
<dbReference type="PANTHER" id="PTHR13220">
    <property type="entry name" value="TIMELESS INTERACTING-RELATED"/>
    <property type="match status" value="1"/>
</dbReference>
<feature type="region of interest" description="Disordered" evidence="8">
    <location>
        <begin position="239"/>
        <end position="286"/>
    </location>
</feature>
<evidence type="ECO:0000256" key="3">
    <source>
        <dbReference type="ARBA" id="ARBA00022763"/>
    </source>
</evidence>
<keyword evidence="3 6" id="KW-0227">DNA damage</keyword>
<keyword evidence="7" id="KW-0175">Coiled coil</keyword>
<dbReference type="Pfam" id="PF07962">
    <property type="entry name" value="Swi3"/>
    <property type="match status" value="1"/>
</dbReference>
<evidence type="ECO:0000259" key="9">
    <source>
        <dbReference type="Pfam" id="PF07962"/>
    </source>
</evidence>
<comment type="caution">
    <text evidence="10">The sequence shown here is derived from an EMBL/GenBank/DDBJ whole genome shotgun (WGS) entry which is preliminary data.</text>
</comment>
<evidence type="ECO:0000256" key="1">
    <source>
        <dbReference type="ARBA" id="ARBA00004123"/>
    </source>
</evidence>
<comment type="similarity">
    <text evidence="2 6">Belongs to the CSM3 family.</text>
</comment>
<dbReference type="GO" id="GO:0000076">
    <property type="term" value="P:DNA replication checkpoint signaling"/>
    <property type="evidence" value="ECO:0007669"/>
    <property type="project" value="UniProtKB-UniRule"/>
</dbReference>
<proteinExistence type="inferred from homology"/>
<feature type="coiled-coil region" evidence="7">
    <location>
        <begin position="174"/>
        <end position="201"/>
    </location>
</feature>
<dbReference type="GO" id="GO:0003677">
    <property type="term" value="F:DNA binding"/>
    <property type="evidence" value="ECO:0007669"/>
    <property type="project" value="TreeGrafter"/>
</dbReference>
<dbReference type="AlphaFoldDB" id="A0A8J6HLY1"/>
<evidence type="ECO:0000256" key="6">
    <source>
        <dbReference type="RuleBase" id="RU366049"/>
    </source>
</evidence>
<evidence type="ECO:0000256" key="4">
    <source>
        <dbReference type="ARBA" id="ARBA00023242"/>
    </source>
</evidence>
<feature type="region of interest" description="Disordered" evidence="8">
    <location>
        <begin position="1"/>
        <end position="57"/>
    </location>
</feature>
<evidence type="ECO:0000313" key="10">
    <source>
        <dbReference type="EMBL" id="KAH0817546.1"/>
    </source>
</evidence>
<sequence length="286" mass="32988">MDSPENLSVAELEENDLETIEEHEPEQNTEEQPGGENEEENADKPVKPKRVVRNPRPKLNAETLKGKRGITALESYFERVKYKGQGHEEQDLSVILKTYEYWCHRLFPKYPFDECIAKIEHLGTKRPVVTHVKKIRTNLLLDENPTVNDDSVVDEVPNNEFDDLFDTPLEEPSNEISEEQLEQIRLNKERAEKLRKEKLMQKREVTQGNELQNIESADFDLTNDDIHFSDVTGQASNASFELPSDQQNDDSICQKVQRDEELVNSQENDNYDRSQSSQDIGETTAV</sequence>
<keyword evidence="5 6" id="KW-0131">Cell cycle</keyword>
<dbReference type="GO" id="GO:0006974">
    <property type="term" value="P:DNA damage response"/>
    <property type="evidence" value="ECO:0007669"/>
    <property type="project" value="UniProtKB-KW"/>
</dbReference>
<reference evidence="10" key="2">
    <citation type="submission" date="2021-08" db="EMBL/GenBank/DDBJ databases">
        <authorList>
            <person name="Eriksson T."/>
        </authorList>
    </citation>
    <scope>NUCLEOTIDE SEQUENCE</scope>
    <source>
        <strain evidence="10">Stoneville</strain>
        <tissue evidence="10">Whole head</tissue>
    </source>
</reference>
<dbReference type="OrthoDB" id="437078at2759"/>
<feature type="compositionally biased region" description="Basic residues" evidence="8">
    <location>
        <begin position="47"/>
        <end position="56"/>
    </location>
</feature>
<evidence type="ECO:0000256" key="7">
    <source>
        <dbReference type="SAM" id="Coils"/>
    </source>
</evidence>
<dbReference type="GO" id="GO:0031297">
    <property type="term" value="P:replication fork processing"/>
    <property type="evidence" value="ECO:0007669"/>
    <property type="project" value="UniProtKB-UniRule"/>
</dbReference>
<evidence type="ECO:0000256" key="2">
    <source>
        <dbReference type="ARBA" id="ARBA00006075"/>
    </source>
</evidence>
<feature type="compositionally biased region" description="Polar residues" evidence="8">
    <location>
        <begin position="239"/>
        <end position="251"/>
    </location>
</feature>
<keyword evidence="4 6" id="KW-0539">Nucleus</keyword>
<feature type="compositionally biased region" description="Polar residues" evidence="8">
    <location>
        <begin position="263"/>
        <end position="286"/>
    </location>
</feature>
<reference evidence="10" key="1">
    <citation type="journal article" date="2020" name="J Insects Food Feed">
        <title>The yellow mealworm (Tenebrio molitor) genome: a resource for the emerging insects as food and feed industry.</title>
        <authorList>
            <person name="Eriksson T."/>
            <person name="Andere A."/>
            <person name="Kelstrup H."/>
            <person name="Emery V."/>
            <person name="Picard C."/>
        </authorList>
    </citation>
    <scope>NUCLEOTIDE SEQUENCE</scope>
    <source>
        <strain evidence="10">Stoneville</strain>
        <tissue evidence="10">Whole head</tissue>
    </source>
</reference>
<comment type="function">
    <text evidence="6">Plays an important role in the control of DNA replication and the maintenance of replication fork stability.</text>
</comment>
<comment type="subcellular location">
    <subcellularLocation>
        <location evidence="1 6">Nucleus</location>
    </subcellularLocation>
</comment>
<dbReference type="Proteomes" id="UP000719412">
    <property type="component" value="Unassembled WGS sequence"/>
</dbReference>
<dbReference type="GO" id="GO:0031298">
    <property type="term" value="C:replication fork protection complex"/>
    <property type="evidence" value="ECO:0007669"/>
    <property type="project" value="TreeGrafter"/>
</dbReference>
<gene>
    <name evidence="10" type="ORF">GEV33_005244</name>
</gene>
<dbReference type="InterPro" id="IPR040038">
    <property type="entry name" value="TIPIN/Csm3/Swi3"/>
</dbReference>
<organism evidence="10 11">
    <name type="scientific">Tenebrio molitor</name>
    <name type="common">Yellow mealworm beetle</name>
    <dbReference type="NCBI Taxonomy" id="7067"/>
    <lineage>
        <taxon>Eukaryota</taxon>
        <taxon>Metazoa</taxon>
        <taxon>Ecdysozoa</taxon>
        <taxon>Arthropoda</taxon>
        <taxon>Hexapoda</taxon>
        <taxon>Insecta</taxon>
        <taxon>Pterygota</taxon>
        <taxon>Neoptera</taxon>
        <taxon>Endopterygota</taxon>
        <taxon>Coleoptera</taxon>
        <taxon>Polyphaga</taxon>
        <taxon>Cucujiformia</taxon>
        <taxon>Tenebrionidae</taxon>
        <taxon>Tenebrio</taxon>
    </lineage>
</organism>
<evidence type="ECO:0000256" key="5">
    <source>
        <dbReference type="ARBA" id="ARBA00023306"/>
    </source>
</evidence>
<feature type="domain" description="Chromosome segregation in meiosis protein 3" evidence="9">
    <location>
        <begin position="58"/>
        <end position="137"/>
    </location>
</feature>
<accession>A0A8J6HLY1</accession>
<dbReference type="PANTHER" id="PTHR13220:SF11">
    <property type="entry name" value="TIMELESS-INTERACTING PROTEIN"/>
    <property type="match status" value="1"/>
</dbReference>
<dbReference type="InterPro" id="IPR012923">
    <property type="entry name" value="Csm3"/>
</dbReference>
<evidence type="ECO:0000256" key="8">
    <source>
        <dbReference type="SAM" id="MobiDB-lite"/>
    </source>
</evidence>
<dbReference type="EMBL" id="JABDTM020019273">
    <property type="protein sequence ID" value="KAH0817546.1"/>
    <property type="molecule type" value="Genomic_DNA"/>
</dbReference>
<protein>
    <recommendedName>
        <fullName evidence="6">TIMELESS-interacting protein</fullName>
    </recommendedName>
</protein>